<proteinExistence type="predicted"/>
<evidence type="ECO:0000313" key="2">
    <source>
        <dbReference type="EMBL" id="KAA1091039.1"/>
    </source>
</evidence>
<keyword evidence="3" id="KW-1185">Reference proteome</keyword>
<dbReference type="AlphaFoldDB" id="A0A5B0NT56"/>
<feature type="region of interest" description="Disordered" evidence="1">
    <location>
        <begin position="1"/>
        <end position="86"/>
    </location>
</feature>
<sequence length="106" mass="11909">MHHLGELTLMECADHERSTNVTEPALEADDFTSPIRSSLLERLSSPNADTVSNQNAPREIIDKPKATNTPNNRNTSQYLATNKGKKKNLLRAKQEKKLRLTQEVVV</sequence>
<feature type="compositionally biased region" description="Polar residues" evidence="1">
    <location>
        <begin position="66"/>
        <end position="80"/>
    </location>
</feature>
<dbReference type="Proteomes" id="UP000324748">
    <property type="component" value="Unassembled WGS sequence"/>
</dbReference>
<comment type="caution">
    <text evidence="2">The sequence shown here is derived from an EMBL/GenBank/DDBJ whole genome shotgun (WGS) entry which is preliminary data.</text>
</comment>
<protein>
    <submittedName>
        <fullName evidence="2">Uncharacterized protein</fullName>
    </submittedName>
</protein>
<feature type="compositionally biased region" description="Polar residues" evidence="1">
    <location>
        <begin position="44"/>
        <end position="56"/>
    </location>
</feature>
<organism evidence="2 3">
    <name type="scientific">Puccinia graminis f. sp. tritici</name>
    <dbReference type="NCBI Taxonomy" id="56615"/>
    <lineage>
        <taxon>Eukaryota</taxon>
        <taxon>Fungi</taxon>
        <taxon>Dikarya</taxon>
        <taxon>Basidiomycota</taxon>
        <taxon>Pucciniomycotina</taxon>
        <taxon>Pucciniomycetes</taxon>
        <taxon>Pucciniales</taxon>
        <taxon>Pucciniaceae</taxon>
        <taxon>Puccinia</taxon>
    </lineage>
</organism>
<reference evidence="2 3" key="1">
    <citation type="submission" date="2019-05" db="EMBL/GenBank/DDBJ databases">
        <title>Emergence of the Ug99 lineage of the wheat stem rust pathogen through somatic hybridization.</title>
        <authorList>
            <person name="Li F."/>
            <person name="Upadhyaya N.M."/>
            <person name="Sperschneider J."/>
            <person name="Matny O."/>
            <person name="Nguyen-Phuc H."/>
            <person name="Mago R."/>
            <person name="Raley C."/>
            <person name="Miller M.E."/>
            <person name="Silverstein K.A.T."/>
            <person name="Henningsen E."/>
            <person name="Hirsch C.D."/>
            <person name="Visser B."/>
            <person name="Pretorius Z.A."/>
            <person name="Steffenson B.J."/>
            <person name="Schwessinger B."/>
            <person name="Dodds P.N."/>
            <person name="Figueroa M."/>
        </authorList>
    </citation>
    <scope>NUCLEOTIDE SEQUENCE [LARGE SCALE GENOMIC DNA]</scope>
    <source>
        <strain evidence="2">21-0</strain>
    </source>
</reference>
<gene>
    <name evidence="2" type="ORF">PGT21_050241</name>
</gene>
<evidence type="ECO:0000313" key="3">
    <source>
        <dbReference type="Proteomes" id="UP000324748"/>
    </source>
</evidence>
<dbReference type="EMBL" id="VSWC01000092">
    <property type="protein sequence ID" value="KAA1091039.1"/>
    <property type="molecule type" value="Genomic_DNA"/>
</dbReference>
<name>A0A5B0NT56_PUCGR</name>
<accession>A0A5B0NT56</accession>
<evidence type="ECO:0000256" key="1">
    <source>
        <dbReference type="SAM" id="MobiDB-lite"/>
    </source>
</evidence>